<dbReference type="FunFam" id="3.30.70.330:FF:000105">
    <property type="entry name" value="HIV Tat-specific factor 1 homolog"/>
    <property type="match status" value="1"/>
</dbReference>
<feature type="region of interest" description="Disordered" evidence="7">
    <location>
        <begin position="377"/>
        <end position="421"/>
    </location>
</feature>
<keyword evidence="3" id="KW-0677">Repeat</keyword>
<evidence type="ECO:0000256" key="6">
    <source>
        <dbReference type="PROSITE-ProRule" id="PRU00176"/>
    </source>
</evidence>
<feature type="region of interest" description="Disordered" evidence="7">
    <location>
        <begin position="60"/>
        <end position="83"/>
    </location>
</feature>
<dbReference type="InterPro" id="IPR034393">
    <property type="entry name" value="TatSF1-like"/>
</dbReference>
<feature type="domain" description="RRM" evidence="8">
    <location>
        <begin position="145"/>
        <end position="231"/>
    </location>
</feature>
<dbReference type="OrthoDB" id="10258585at2759"/>
<dbReference type="SUPFAM" id="SSF54928">
    <property type="entry name" value="RNA-binding domain, RBD"/>
    <property type="match status" value="1"/>
</dbReference>
<protein>
    <submittedName>
        <fullName evidence="9">Hiv tat-specific factor 1-like protein</fullName>
    </submittedName>
</protein>
<dbReference type="PANTHER" id="PTHR15608:SF0">
    <property type="entry name" value="HIV TAT-SPECIFIC FACTOR 1"/>
    <property type="match status" value="1"/>
</dbReference>
<dbReference type="AlphaFoldDB" id="A0A0M0JJT9"/>
<keyword evidence="2" id="KW-0507">mRNA processing</keyword>
<evidence type="ECO:0000256" key="3">
    <source>
        <dbReference type="ARBA" id="ARBA00022737"/>
    </source>
</evidence>
<evidence type="ECO:0000256" key="7">
    <source>
        <dbReference type="SAM" id="MobiDB-lite"/>
    </source>
</evidence>
<gene>
    <name evidence="9" type="ORF">Ctob_004260</name>
</gene>
<dbReference type="GO" id="GO:0000398">
    <property type="term" value="P:mRNA splicing, via spliceosome"/>
    <property type="evidence" value="ECO:0007669"/>
    <property type="project" value="InterPro"/>
</dbReference>
<dbReference type="PANTHER" id="PTHR15608">
    <property type="entry name" value="SPLICING FACTOR U2AF-ASSOCIATED PROTEIN 2"/>
    <property type="match status" value="1"/>
</dbReference>
<dbReference type="Proteomes" id="UP000037460">
    <property type="component" value="Unassembled WGS sequence"/>
</dbReference>
<dbReference type="GO" id="GO:0005686">
    <property type="term" value="C:U2 snRNP"/>
    <property type="evidence" value="ECO:0007669"/>
    <property type="project" value="TreeGrafter"/>
</dbReference>
<evidence type="ECO:0000256" key="5">
    <source>
        <dbReference type="ARBA" id="ARBA00023187"/>
    </source>
</evidence>
<accession>A0A0M0JJT9</accession>
<keyword evidence="10" id="KW-1185">Reference proteome</keyword>
<dbReference type="CDD" id="cd12281">
    <property type="entry name" value="RRM1_TatSF1_like"/>
    <property type="match status" value="1"/>
</dbReference>
<proteinExistence type="inferred from homology"/>
<evidence type="ECO:0000313" key="9">
    <source>
        <dbReference type="EMBL" id="KOO26839.1"/>
    </source>
</evidence>
<dbReference type="PROSITE" id="PS50102">
    <property type="entry name" value="RRM"/>
    <property type="match status" value="2"/>
</dbReference>
<evidence type="ECO:0000259" key="8">
    <source>
        <dbReference type="PROSITE" id="PS50102"/>
    </source>
</evidence>
<feature type="compositionally biased region" description="Acidic residues" evidence="7">
    <location>
        <begin position="410"/>
        <end position="421"/>
    </location>
</feature>
<comment type="similarity">
    <text evidence="1">Belongs to the HTATSF1 family.</text>
</comment>
<dbReference type="InterPro" id="IPR012677">
    <property type="entry name" value="Nucleotide-bd_a/b_plait_sf"/>
</dbReference>
<feature type="compositionally biased region" description="Low complexity" evidence="7">
    <location>
        <begin position="377"/>
        <end position="388"/>
    </location>
</feature>
<dbReference type="InterPro" id="IPR000504">
    <property type="entry name" value="RRM_dom"/>
</dbReference>
<evidence type="ECO:0000256" key="2">
    <source>
        <dbReference type="ARBA" id="ARBA00022664"/>
    </source>
</evidence>
<name>A0A0M0JJT9_9EUKA</name>
<keyword evidence="4 6" id="KW-0694">RNA-binding</keyword>
<evidence type="ECO:0000256" key="1">
    <source>
        <dbReference type="ARBA" id="ARBA00007747"/>
    </source>
</evidence>
<keyword evidence="5" id="KW-0508">mRNA splicing</keyword>
<sequence length="421" mass="44876">MLLRRGEVDGLTSLWCQGMASWQELGSIDELRAVLMQHNDDEDDDEAVERAAALHRAAQMAYDPDDDLSWPPRAASKDAEARGGAAEIGTTAVAASSLASSSAGAGTTGSDSAAVALANGAPTADGAKPKRNRSKKSKFKADGGCNVYVNGLTEDVTEDELAGCFKVAGLLKTDPVSGALRIRIYRTPEGHPKGDALVSFLKPESVALAVTLRDGYELRSGRRLTVQPAKFEKREGEVPKRESKETAMLRKRQRLLEQRALAEWEEGLGGGRRNATVIITGLFDEAAAAQADADFYANLKQDVQVECAKAGAVDRVTIFEGSERGAAAVRFKSIDDAERCVAMLQDRQFGQANVRCEIYDGVSDYRALAVQRAAAGAAGASEGSTPAGQESVEEQERKLDAFGQWLEAGSTDDEAGEGEDD</sequence>
<comment type="caution">
    <text evidence="9">The sequence shown here is derived from an EMBL/GenBank/DDBJ whole genome shotgun (WGS) entry which is preliminary data.</text>
</comment>
<dbReference type="Gene3D" id="3.30.70.330">
    <property type="match status" value="2"/>
</dbReference>
<reference evidence="10" key="1">
    <citation type="journal article" date="2015" name="PLoS Genet.">
        <title>Genome Sequence and Transcriptome Analyses of Chrysochromulina tobin: Metabolic Tools for Enhanced Algal Fitness in the Prominent Order Prymnesiales (Haptophyceae).</title>
        <authorList>
            <person name="Hovde B.T."/>
            <person name="Deodato C.R."/>
            <person name="Hunsperger H.M."/>
            <person name="Ryken S.A."/>
            <person name="Yost W."/>
            <person name="Jha R.K."/>
            <person name="Patterson J."/>
            <person name="Monnat R.J. Jr."/>
            <person name="Barlow S.B."/>
            <person name="Starkenburg S.R."/>
            <person name="Cattolico R.A."/>
        </authorList>
    </citation>
    <scope>NUCLEOTIDE SEQUENCE</scope>
    <source>
        <strain evidence="10">CCMP291</strain>
    </source>
</reference>
<evidence type="ECO:0000256" key="4">
    <source>
        <dbReference type="ARBA" id="ARBA00022884"/>
    </source>
</evidence>
<dbReference type="Pfam" id="PF00076">
    <property type="entry name" value="RRM_1"/>
    <property type="match status" value="1"/>
</dbReference>
<organism evidence="9 10">
    <name type="scientific">Chrysochromulina tobinii</name>
    <dbReference type="NCBI Taxonomy" id="1460289"/>
    <lineage>
        <taxon>Eukaryota</taxon>
        <taxon>Haptista</taxon>
        <taxon>Haptophyta</taxon>
        <taxon>Prymnesiophyceae</taxon>
        <taxon>Prymnesiales</taxon>
        <taxon>Chrysochromulinaceae</taxon>
        <taxon>Chrysochromulina</taxon>
    </lineage>
</organism>
<dbReference type="GO" id="GO:0005684">
    <property type="term" value="C:U2-type spliceosomal complex"/>
    <property type="evidence" value="ECO:0007669"/>
    <property type="project" value="TreeGrafter"/>
</dbReference>
<dbReference type="GO" id="GO:0003723">
    <property type="term" value="F:RNA binding"/>
    <property type="evidence" value="ECO:0007669"/>
    <property type="project" value="UniProtKB-UniRule"/>
</dbReference>
<feature type="domain" description="RRM" evidence="8">
    <location>
        <begin position="275"/>
        <end position="375"/>
    </location>
</feature>
<dbReference type="InterPro" id="IPR034392">
    <property type="entry name" value="TatSF1-like_RRM1"/>
</dbReference>
<evidence type="ECO:0000313" key="10">
    <source>
        <dbReference type="Proteomes" id="UP000037460"/>
    </source>
</evidence>
<dbReference type="SMART" id="SM00360">
    <property type="entry name" value="RRM"/>
    <property type="match status" value="2"/>
</dbReference>
<dbReference type="InterPro" id="IPR035979">
    <property type="entry name" value="RBD_domain_sf"/>
</dbReference>
<dbReference type="EMBL" id="JWZX01002794">
    <property type="protein sequence ID" value="KOO26839.1"/>
    <property type="molecule type" value="Genomic_DNA"/>
</dbReference>